<dbReference type="PANTHER" id="PTHR21021">
    <property type="entry name" value="GAF/PUTATIVE CYTOSKELETAL PROTEIN"/>
    <property type="match status" value="1"/>
</dbReference>
<dbReference type="Pfam" id="PF04176">
    <property type="entry name" value="TIP41"/>
    <property type="match status" value="1"/>
</dbReference>
<dbReference type="AlphaFoldDB" id="A0A8I6S8B6"/>
<evidence type="ECO:0000313" key="3">
    <source>
        <dbReference type="EnsemblMetazoa" id="XP_014255104.1"/>
    </source>
</evidence>
<comment type="similarity">
    <text evidence="1">Belongs to the TIP41 family.</text>
</comment>
<dbReference type="InterPro" id="IPR051330">
    <property type="entry name" value="Phosphatase_reg/MetRdx"/>
</dbReference>
<accession>A0A8I6S8B6</accession>
<evidence type="ECO:0000256" key="2">
    <source>
        <dbReference type="ARBA" id="ARBA00018951"/>
    </source>
</evidence>
<name>A0A8I6S8B6_CIMLE</name>
<dbReference type="OrthoDB" id="10253878at2759"/>
<gene>
    <name evidence="3" type="primary">106669838</name>
</gene>
<evidence type="ECO:0000313" key="4">
    <source>
        <dbReference type="Proteomes" id="UP000494040"/>
    </source>
</evidence>
<dbReference type="InterPro" id="IPR007303">
    <property type="entry name" value="TIP41-like"/>
</dbReference>
<dbReference type="EnsemblMetazoa" id="XM_014399618.2">
    <property type="protein sequence ID" value="XP_014255104.1"/>
    <property type="gene ID" value="LOC106669838"/>
</dbReference>
<dbReference type="GO" id="GO:0005829">
    <property type="term" value="C:cytosol"/>
    <property type="evidence" value="ECO:0007669"/>
    <property type="project" value="TreeGrafter"/>
</dbReference>
<dbReference type="OMA" id="DMILFED"/>
<dbReference type="KEGG" id="clec:106669838"/>
<protein>
    <recommendedName>
        <fullName evidence="2">TIP41-like protein</fullName>
    </recommendedName>
</protein>
<reference evidence="3" key="1">
    <citation type="submission" date="2022-01" db="UniProtKB">
        <authorList>
            <consortium name="EnsemblMetazoa"/>
        </authorList>
    </citation>
    <scope>IDENTIFICATION</scope>
</reference>
<dbReference type="Proteomes" id="UP000494040">
    <property type="component" value="Unassembled WGS sequence"/>
</dbReference>
<keyword evidence="4" id="KW-1185">Reference proteome</keyword>
<proteinExistence type="inferred from homology"/>
<organism evidence="3 4">
    <name type="scientific">Cimex lectularius</name>
    <name type="common">Bed bug</name>
    <name type="synonym">Acanthia lectularia</name>
    <dbReference type="NCBI Taxonomy" id="79782"/>
    <lineage>
        <taxon>Eukaryota</taxon>
        <taxon>Metazoa</taxon>
        <taxon>Ecdysozoa</taxon>
        <taxon>Arthropoda</taxon>
        <taxon>Hexapoda</taxon>
        <taxon>Insecta</taxon>
        <taxon>Pterygota</taxon>
        <taxon>Neoptera</taxon>
        <taxon>Paraneoptera</taxon>
        <taxon>Hemiptera</taxon>
        <taxon>Heteroptera</taxon>
        <taxon>Panheteroptera</taxon>
        <taxon>Cimicomorpha</taxon>
        <taxon>Cimicidae</taxon>
        <taxon>Cimex</taxon>
    </lineage>
</organism>
<dbReference type="PANTHER" id="PTHR21021:SF16">
    <property type="entry name" value="TIP41-LIKE PROTEIN"/>
    <property type="match status" value="1"/>
</dbReference>
<sequence length="269" mass="31147">MKMESSDQVCSNMEEHNFQDWTVRYRSSHILPSKCTDNCKSGNTECTFCRYNHELNLTHLPEMVFPNNILQLVHKSGCSVEFNAFDALKLVKSENMNVKISCAETWKRAREDTGLVERTVGDFDWTFQTNYKGTFSNLDVHDSEVGIDMEKLRQKEEILLYRNLTLFEDELHDNGIAVCSVRIRVMPSGFFILLRYFLRVDNVIIVVNDSRIYHDFTTDYIILETAQRENKVSDLRVPIGVMNEPDEVTPLLALKSSKCQKLVIPKCDL</sequence>
<dbReference type="GO" id="GO:0031929">
    <property type="term" value="P:TOR signaling"/>
    <property type="evidence" value="ECO:0007669"/>
    <property type="project" value="TreeGrafter"/>
</dbReference>
<evidence type="ECO:0000256" key="1">
    <source>
        <dbReference type="ARBA" id="ARBA00006658"/>
    </source>
</evidence>